<dbReference type="RefSeq" id="XP_015744987.2">
    <property type="nucleotide sequence ID" value="XM_015889501.2"/>
</dbReference>
<reference evidence="2" key="1">
    <citation type="submission" date="2025-08" db="UniProtKB">
        <authorList>
            <consortium name="RefSeq"/>
        </authorList>
    </citation>
    <scope>IDENTIFICATION</scope>
    <source>
        <tissue evidence="2">Liver</tissue>
    </source>
</reference>
<dbReference type="Proteomes" id="UP000695026">
    <property type="component" value="Unplaced"/>
</dbReference>
<dbReference type="PANTHER" id="PTHR17604">
    <property type="entry name" value="TRANSCRIPTION COFACTOR VESTIGIAL-LIKE PROTEIN 4"/>
    <property type="match status" value="1"/>
</dbReference>
<dbReference type="OrthoDB" id="10040691at2759"/>
<protein>
    <submittedName>
        <fullName evidence="2">Transcription cofactor vestigial-like protein 4 isoform X1</fullName>
    </submittedName>
</protein>
<dbReference type="GeneID" id="103067940"/>
<dbReference type="GO" id="GO:0045892">
    <property type="term" value="P:negative regulation of DNA-templated transcription"/>
    <property type="evidence" value="ECO:0007669"/>
    <property type="project" value="TreeGrafter"/>
</dbReference>
<sequence length="123" mass="14125">MLFMKMDLLNYQYLDKMNNNIGILRQYEGEAALRGEPRMQSLPVSAAVTNHRTGPPPISPCKRRFSVDQGDDDLDCEKEHVSKMSRLFSPHLRRTVIGLKKKLREFLSFLTRGSDWSISAKPT</sequence>
<dbReference type="AlphaFoldDB" id="A0A9F3QUT4"/>
<dbReference type="GO" id="GO:0001223">
    <property type="term" value="F:transcription coactivator binding"/>
    <property type="evidence" value="ECO:0007669"/>
    <property type="project" value="TreeGrafter"/>
</dbReference>
<dbReference type="PANTHER" id="PTHR17604:SF1">
    <property type="entry name" value="TRANSCRIPTION COFACTOR VESTIGIAL-LIKE PROTEIN 4"/>
    <property type="match status" value="1"/>
</dbReference>
<dbReference type="KEGG" id="pbi:103067940"/>
<evidence type="ECO:0000313" key="2">
    <source>
        <dbReference type="RefSeq" id="XP_015744987.2"/>
    </source>
</evidence>
<evidence type="ECO:0000313" key="1">
    <source>
        <dbReference type="Proteomes" id="UP000695026"/>
    </source>
</evidence>
<dbReference type="InterPro" id="IPR028184">
    <property type="entry name" value="VGLL4"/>
</dbReference>
<dbReference type="Pfam" id="PF15245">
    <property type="entry name" value="VGLL4"/>
    <property type="match status" value="1"/>
</dbReference>
<name>A0A9F3QUT4_PYTBI</name>
<proteinExistence type="predicted"/>
<keyword evidence="1" id="KW-1185">Reference proteome</keyword>
<accession>A0A9F3QUT4</accession>
<organism evidence="1 2">
    <name type="scientific">Python bivittatus</name>
    <name type="common">Burmese python</name>
    <name type="synonym">Python molurus bivittatus</name>
    <dbReference type="NCBI Taxonomy" id="176946"/>
    <lineage>
        <taxon>Eukaryota</taxon>
        <taxon>Metazoa</taxon>
        <taxon>Chordata</taxon>
        <taxon>Craniata</taxon>
        <taxon>Vertebrata</taxon>
        <taxon>Euteleostomi</taxon>
        <taxon>Lepidosauria</taxon>
        <taxon>Squamata</taxon>
        <taxon>Bifurcata</taxon>
        <taxon>Unidentata</taxon>
        <taxon>Episquamata</taxon>
        <taxon>Toxicofera</taxon>
        <taxon>Serpentes</taxon>
        <taxon>Henophidia</taxon>
        <taxon>Pythonidae</taxon>
        <taxon>Python</taxon>
    </lineage>
</organism>
<gene>
    <name evidence="2" type="primary">LOC103067940</name>
</gene>